<dbReference type="PANTHER" id="PTHR14477:SF1">
    <property type="entry name" value="CUB DOMAIN-CONTAINING PROTEIN 1"/>
    <property type="match status" value="1"/>
</dbReference>
<dbReference type="Pfam" id="PF23665">
    <property type="entry name" value="CDCP1_CUB_6"/>
    <property type="match status" value="2"/>
</dbReference>
<feature type="chain" id="PRO_5027966692" evidence="4">
    <location>
        <begin position="25"/>
        <end position="833"/>
    </location>
</feature>
<name>A0A6P3FMS1_OCTDE</name>
<feature type="domain" description="CDCP1 third and sixth CUB" evidence="5">
    <location>
        <begin position="218"/>
        <end position="320"/>
    </location>
</feature>
<evidence type="ECO:0000259" key="5">
    <source>
        <dbReference type="Pfam" id="PF23665"/>
    </source>
</evidence>
<dbReference type="SUPFAM" id="SSF49854">
    <property type="entry name" value="Spermadhesin, CUB domain"/>
    <property type="match status" value="1"/>
</dbReference>
<dbReference type="Proteomes" id="UP000515203">
    <property type="component" value="Unplaced"/>
</dbReference>
<feature type="signal peptide" evidence="4">
    <location>
        <begin position="1"/>
        <end position="24"/>
    </location>
</feature>
<evidence type="ECO:0000256" key="1">
    <source>
        <dbReference type="ARBA" id="ARBA00023157"/>
    </source>
</evidence>
<dbReference type="AlphaFoldDB" id="A0A6P3FMS1"/>
<keyword evidence="3" id="KW-0472">Membrane</keyword>
<dbReference type="InterPro" id="IPR056965">
    <property type="entry name" value="CUB_CDCP1_4th"/>
</dbReference>
<evidence type="ECO:0000259" key="7">
    <source>
        <dbReference type="Pfam" id="PF23668"/>
    </source>
</evidence>
<sequence>MLLIFFLIREFLLFLPVFTAGGQGGDTEITVPQGSGVTVLIKPGTPALAPRPCHLLLAKRPLSVLLVKPGERTGFTFTCRDPEKHFVLEIQKNIDCTSGPCPLGDIPLQPPAAALPTLNKTFVWDVRARKSAGLELRFSGPRLRQIGPGDRCPDGVTHTVSGLVGTTIVKIGTFCGNNGTVSRIKLQEGVKVALHLPWLQHRNTSGFSIVNHTAIKRLCIIESVFEGEGFATLMSANYPAGFPEDELMTWQFVVPAPLRASVSFLDFNVSNCERKEERVEYYIPGSATNPEVFRLDDPQPGNMAGNFNLSLQGCDQDAQSPGALRLRFHVLVQHPQTESNKTYVVDLSQERTLFLTIEPRPRLSRRFVAGCFVCLESRTCSPSVTLAPGSRHKISFLCDDLTRLWAVAEKTLSCTDYHYCQRRSFPLLVPGDILRLPVQLRDFSWKLLMPKDRLSLALTPVQKLQQHTHERPCNASFSYVVASAGPGHDLYFGSFCAGGSIEQVLVRQNSSVTLRTFAPSFQSEVPRQGLTVSFLPYFKEEGIFTVTPDTKSKVYLRTPNWDRGLPALSSVSWNISVPSGQEACLTFSKERTGVVCQSGRAFMIIQAQRTRAEEIFSLEDDTLPKPSFHHHSFWVNISNCSPAHGKQLDLLFWVTLSPRTLDLTAIIAAVVGGGVSLLFALGLIICCVKKKKKKGNKGPAVGVYNGNINTQMPLQPKKFQKGRRDNDSHVYAVIEDTMVYGHLLQDSGGSFLQPEVDTYRPFQGATGKCPPSPPPMCSRAPTTKLASEEPPPCFSPEPESEPYTFSHPGPVAGSHRSTQVPLLDSQEPGPPTE</sequence>
<feature type="domain" description="CDCP1 second and fifth CUB" evidence="7">
    <location>
        <begin position="109"/>
        <end position="210"/>
    </location>
</feature>
<proteinExistence type="predicted"/>
<feature type="domain" description="CDCP1 third and sixth CUB" evidence="5">
    <location>
        <begin position="539"/>
        <end position="653"/>
    </location>
</feature>
<feature type="region of interest" description="Disordered" evidence="2">
    <location>
        <begin position="765"/>
        <end position="833"/>
    </location>
</feature>
<dbReference type="CTD" id="64866"/>
<keyword evidence="4" id="KW-0732">Signal</keyword>
<keyword evidence="9" id="KW-1185">Reference proteome</keyword>
<evidence type="ECO:0000256" key="2">
    <source>
        <dbReference type="SAM" id="MobiDB-lite"/>
    </source>
</evidence>
<feature type="transmembrane region" description="Helical" evidence="3">
    <location>
        <begin position="665"/>
        <end position="688"/>
    </location>
</feature>
<gene>
    <name evidence="10" type="primary">Cdcp1</name>
</gene>
<dbReference type="Pfam" id="PF25142">
    <property type="entry name" value="CUB_CDCP1_4th"/>
    <property type="match status" value="1"/>
</dbReference>
<evidence type="ECO:0000313" key="10">
    <source>
        <dbReference type="RefSeq" id="XP_004640822.1"/>
    </source>
</evidence>
<dbReference type="OrthoDB" id="8960034at2759"/>
<feature type="domain" description="CDCP1 second and fifth CUB" evidence="7">
    <location>
        <begin position="437"/>
        <end position="516"/>
    </location>
</feature>
<evidence type="ECO:0000256" key="3">
    <source>
        <dbReference type="SAM" id="Phobius"/>
    </source>
</evidence>
<keyword evidence="3" id="KW-1133">Transmembrane helix</keyword>
<dbReference type="Pfam" id="PF23668">
    <property type="entry name" value="CUB_CDCP1_2"/>
    <property type="match status" value="2"/>
</dbReference>
<dbReference type="InterPro" id="IPR035914">
    <property type="entry name" value="Sperma_CUB_dom_sf"/>
</dbReference>
<feature type="domain" description="CDCP1 fourth CUB" evidence="8">
    <location>
        <begin position="343"/>
        <end position="429"/>
    </location>
</feature>
<dbReference type="InterPro" id="IPR038811">
    <property type="entry name" value="CDCP1"/>
</dbReference>
<dbReference type="InParanoid" id="A0A6P3FMS1"/>
<dbReference type="InterPro" id="IPR056268">
    <property type="entry name" value="CUB_CDCP1_1st"/>
</dbReference>
<organism evidence="9 10">
    <name type="scientific">Octodon degus</name>
    <name type="common">Degu</name>
    <name type="synonym">Sciurus degus</name>
    <dbReference type="NCBI Taxonomy" id="10160"/>
    <lineage>
        <taxon>Eukaryota</taxon>
        <taxon>Metazoa</taxon>
        <taxon>Chordata</taxon>
        <taxon>Craniata</taxon>
        <taxon>Vertebrata</taxon>
        <taxon>Euteleostomi</taxon>
        <taxon>Mammalia</taxon>
        <taxon>Eutheria</taxon>
        <taxon>Euarchontoglires</taxon>
        <taxon>Glires</taxon>
        <taxon>Rodentia</taxon>
        <taxon>Hystricomorpha</taxon>
        <taxon>Octodontidae</taxon>
        <taxon>Octodon</taxon>
    </lineage>
</organism>
<feature type="domain" description="CDCP1 first CUB" evidence="6">
    <location>
        <begin position="28"/>
        <end position="96"/>
    </location>
</feature>
<reference evidence="10" key="1">
    <citation type="submission" date="2025-08" db="UniProtKB">
        <authorList>
            <consortium name="RefSeq"/>
        </authorList>
    </citation>
    <scope>IDENTIFICATION</scope>
</reference>
<dbReference type="GeneID" id="101573382"/>
<evidence type="ECO:0000313" key="9">
    <source>
        <dbReference type="Proteomes" id="UP000515203"/>
    </source>
</evidence>
<dbReference type="RefSeq" id="XP_004640822.1">
    <property type="nucleotide sequence ID" value="XM_004640765.2"/>
</dbReference>
<evidence type="ECO:0000259" key="8">
    <source>
        <dbReference type="Pfam" id="PF25142"/>
    </source>
</evidence>
<dbReference type="InterPro" id="IPR056266">
    <property type="entry name" value="CDCP1_CUB_3rd_6th"/>
</dbReference>
<dbReference type="FunCoup" id="A0A6P3FMS1">
    <property type="interactions" value="68"/>
</dbReference>
<keyword evidence="1" id="KW-1015">Disulfide bond</keyword>
<dbReference type="Pfam" id="PF23667">
    <property type="entry name" value="CUB_CDCP1_1"/>
    <property type="match status" value="1"/>
</dbReference>
<dbReference type="InterPro" id="IPR056269">
    <property type="entry name" value="CUB_CDCP1_2nd_5th"/>
</dbReference>
<evidence type="ECO:0000259" key="6">
    <source>
        <dbReference type="Pfam" id="PF23667"/>
    </source>
</evidence>
<dbReference type="PANTHER" id="PTHR14477">
    <property type="entry name" value="CUB DOMAIN-CONTAINING PROTEIN 1"/>
    <property type="match status" value="1"/>
</dbReference>
<protein>
    <submittedName>
        <fullName evidence="10">CUB domain-containing protein 1</fullName>
    </submittedName>
</protein>
<evidence type="ECO:0000256" key="4">
    <source>
        <dbReference type="SAM" id="SignalP"/>
    </source>
</evidence>
<accession>A0A6P3FMS1</accession>
<keyword evidence="3" id="KW-0812">Transmembrane</keyword>